<gene>
    <name evidence="9" type="ORF">PACLA_8A047845</name>
</gene>
<dbReference type="GO" id="GO:0004771">
    <property type="term" value="F:sterol ester esterase activity"/>
    <property type="evidence" value="ECO:0007669"/>
    <property type="project" value="UniProtKB-EC"/>
</dbReference>
<accession>A0A6S7GPC7</accession>
<evidence type="ECO:0000256" key="1">
    <source>
        <dbReference type="ARBA" id="ARBA00004502"/>
    </source>
</evidence>
<organism evidence="9 10">
    <name type="scientific">Paramuricea clavata</name>
    <name type="common">Red gorgonian</name>
    <name type="synonym">Violescent sea-whip</name>
    <dbReference type="NCBI Taxonomy" id="317549"/>
    <lineage>
        <taxon>Eukaryota</taxon>
        <taxon>Metazoa</taxon>
        <taxon>Cnidaria</taxon>
        <taxon>Anthozoa</taxon>
        <taxon>Octocorallia</taxon>
        <taxon>Malacalcyonacea</taxon>
        <taxon>Plexauridae</taxon>
        <taxon>Paramuricea</taxon>
    </lineage>
</organism>
<dbReference type="InterPro" id="IPR029058">
    <property type="entry name" value="AB_hydrolase_fold"/>
</dbReference>
<evidence type="ECO:0000256" key="2">
    <source>
        <dbReference type="ARBA" id="ARBA00008300"/>
    </source>
</evidence>
<comment type="catalytic activity">
    <reaction evidence="8">
        <text>a cholesterol ester + H2O = cholesterol + a fatty acid + H(+)</text>
        <dbReference type="Rhea" id="RHEA:36403"/>
        <dbReference type="ChEBI" id="CHEBI:15377"/>
        <dbReference type="ChEBI" id="CHEBI:15378"/>
        <dbReference type="ChEBI" id="CHEBI:16113"/>
        <dbReference type="ChEBI" id="CHEBI:17002"/>
        <dbReference type="ChEBI" id="CHEBI:28868"/>
        <dbReference type="EC" id="3.1.1.13"/>
    </reaction>
    <physiologicalReaction direction="left-to-right" evidence="8">
        <dbReference type="Rhea" id="RHEA:36404"/>
    </physiologicalReaction>
</comment>
<evidence type="ECO:0000313" key="10">
    <source>
        <dbReference type="Proteomes" id="UP001152795"/>
    </source>
</evidence>
<dbReference type="PANTHER" id="PTHR13390:SF0">
    <property type="entry name" value="LIPID DROPLET-ASSOCIATED HYDROLASE"/>
    <property type="match status" value="1"/>
</dbReference>
<dbReference type="AlphaFoldDB" id="A0A6S7GPC7"/>
<evidence type="ECO:0000256" key="3">
    <source>
        <dbReference type="ARBA" id="ARBA00019242"/>
    </source>
</evidence>
<keyword evidence="10" id="KW-1185">Reference proteome</keyword>
<protein>
    <recommendedName>
        <fullName evidence="3">Lipid droplet-associated hydrolase</fullName>
        <ecNumber evidence="7">3.1.1.13</ecNumber>
    </recommendedName>
    <alternativeName>
        <fullName evidence="6">Lipid droplet-associated serine hydrolase</fullName>
    </alternativeName>
</protein>
<sequence>MAARVVKEVKSINGIASLISKIHAENFEISKCRKAVILIPGNPGIIRFYDSFLESLFSECKGKFPMFGIQNAGHGPLENVTIHNSPFTLTDQINHKIAFLENYFPPSCTFVLIGHSIGAYMILKLLEYFGKDQKRITQGLLLFPTIERMAISPSGRLATPVSNYFSWPLVAAAWSLSWLPLSLKKWLINIWFIRRNVHEGCKDAIVQLINADTIRNMLFMAAEEMEKVDKTPIELISDHVDKLIFYYGASDPWTPRSYYNEMVSRFPMAQIYLSEQNMRHAFVLESHHEMAEIAAKWIK</sequence>
<comment type="subcellular location">
    <subcellularLocation>
        <location evidence="1">Lipid droplet</location>
    </subcellularLocation>
</comment>
<dbReference type="Proteomes" id="UP001152795">
    <property type="component" value="Unassembled WGS sequence"/>
</dbReference>
<evidence type="ECO:0000256" key="5">
    <source>
        <dbReference type="ARBA" id="ARBA00022801"/>
    </source>
</evidence>
<dbReference type="EC" id="3.1.1.13" evidence="7"/>
<evidence type="ECO:0000256" key="6">
    <source>
        <dbReference type="ARBA" id="ARBA00031924"/>
    </source>
</evidence>
<dbReference type="EMBL" id="CACRXK020001020">
    <property type="protein sequence ID" value="CAB3986481.1"/>
    <property type="molecule type" value="Genomic_DNA"/>
</dbReference>
<name>A0A6S7GPC7_PARCT</name>
<keyword evidence="5" id="KW-0378">Hydrolase</keyword>
<evidence type="ECO:0000256" key="7">
    <source>
        <dbReference type="ARBA" id="ARBA00039150"/>
    </source>
</evidence>
<comment type="caution">
    <text evidence="9">The sequence shown here is derived from an EMBL/GenBank/DDBJ whole genome shotgun (WGS) entry which is preliminary data.</text>
</comment>
<proteinExistence type="inferred from homology"/>
<dbReference type="GO" id="GO:0005811">
    <property type="term" value="C:lipid droplet"/>
    <property type="evidence" value="ECO:0007669"/>
    <property type="project" value="UniProtKB-SubCell"/>
</dbReference>
<dbReference type="PANTHER" id="PTHR13390">
    <property type="entry name" value="LIPASE"/>
    <property type="match status" value="1"/>
</dbReference>
<dbReference type="Gene3D" id="3.40.50.1820">
    <property type="entry name" value="alpha/beta hydrolase"/>
    <property type="match status" value="1"/>
</dbReference>
<evidence type="ECO:0000256" key="8">
    <source>
        <dbReference type="ARBA" id="ARBA00049527"/>
    </source>
</evidence>
<evidence type="ECO:0000256" key="4">
    <source>
        <dbReference type="ARBA" id="ARBA00022677"/>
    </source>
</evidence>
<dbReference type="Pfam" id="PF10230">
    <property type="entry name" value="LIDHydrolase"/>
    <property type="match status" value="1"/>
</dbReference>
<dbReference type="SUPFAM" id="SSF53474">
    <property type="entry name" value="alpha/beta-Hydrolases"/>
    <property type="match status" value="1"/>
</dbReference>
<dbReference type="InterPro" id="IPR019363">
    <property type="entry name" value="LDAH"/>
</dbReference>
<keyword evidence="4" id="KW-0551">Lipid droplet</keyword>
<dbReference type="GO" id="GO:0019915">
    <property type="term" value="P:lipid storage"/>
    <property type="evidence" value="ECO:0007669"/>
    <property type="project" value="InterPro"/>
</dbReference>
<evidence type="ECO:0000313" key="9">
    <source>
        <dbReference type="EMBL" id="CAB3986481.1"/>
    </source>
</evidence>
<comment type="similarity">
    <text evidence="2">Belongs to the AB hydrolase superfamily. LDAH family.</text>
</comment>
<reference evidence="9" key="1">
    <citation type="submission" date="2020-04" db="EMBL/GenBank/DDBJ databases">
        <authorList>
            <person name="Alioto T."/>
            <person name="Alioto T."/>
            <person name="Gomez Garrido J."/>
        </authorList>
    </citation>
    <scope>NUCLEOTIDE SEQUENCE</scope>
    <source>
        <strain evidence="9">A484AB</strain>
    </source>
</reference>